<gene>
    <name evidence="3" type="ORF">KUF71_022432</name>
</gene>
<dbReference type="EMBL" id="JAHWGI010000307">
    <property type="protein sequence ID" value="KAK3912978.1"/>
    <property type="molecule type" value="Genomic_DNA"/>
</dbReference>
<accession>A0AAE1LAY8</accession>
<reference evidence="3" key="2">
    <citation type="journal article" date="2023" name="BMC Genomics">
        <title>Pest status, molecular evolution, and epigenetic factors derived from the genome assembly of Frankliniella fusca, a thysanopteran phytovirus vector.</title>
        <authorList>
            <person name="Catto M.A."/>
            <person name="Labadie P.E."/>
            <person name="Jacobson A.L."/>
            <person name="Kennedy G.G."/>
            <person name="Srinivasan R."/>
            <person name="Hunt B.G."/>
        </authorList>
    </citation>
    <scope>NUCLEOTIDE SEQUENCE</scope>
    <source>
        <strain evidence="3">PL_HMW_Pooled</strain>
    </source>
</reference>
<organism evidence="3 4">
    <name type="scientific">Frankliniella fusca</name>
    <dbReference type="NCBI Taxonomy" id="407009"/>
    <lineage>
        <taxon>Eukaryota</taxon>
        <taxon>Metazoa</taxon>
        <taxon>Ecdysozoa</taxon>
        <taxon>Arthropoda</taxon>
        <taxon>Hexapoda</taxon>
        <taxon>Insecta</taxon>
        <taxon>Pterygota</taxon>
        <taxon>Neoptera</taxon>
        <taxon>Paraneoptera</taxon>
        <taxon>Thysanoptera</taxon>
        <taxon>Terebrantia</taxon>
        <taxon>Thripoidea</taxon>
        <taxon>Thripidae</taxon>
        <taxon>Frankliniella</taxon>
    </lineage>
</organism>
<feature type="region of interest" description="Disordered" evidence="1">
    <location>
        <begin position="425"/>
        <end position="444"/>
    </location>
</feature>
<feature type="signal peptide" evidence="2">
    <location>
        <begin position="1"/>
        <end position="18"/>
    </location>
</feature>
<feature type="compositionally biased region" description="Basic residues" evidence="1">
    <location>
        <begin position="778"/>
        <end position="791"/>
    </location>
</feature>
<feature type="compositionally biased region" description="Basic residues" evidence="1">
    <location>
        <begin position="747"/>
        <end position="762"/>
    </location>
</feature>
<reference evidence="3" key="1">
    <citation type="submission" date="2021-07" db="EMBL/GenBank/DDBJ databases">
        <authorList>
            <person name="Catto M.A."/>
            <person name="Jacobson A."/>
            <person name="Kennedy G."/>
            <person name="Labadie P."/>
            <person name="Hunt B.G."/>
            <person name="Srinivasan R."/>
        </authorList>
    </citation>
    <scope>NUCLEOTIDE SEQUENCE</scope>
    <source>
        <strain evidence="3">PL_HMW_Pooled</strain>
        <tissue evidence="3">Head</tissue>
    </source>
</reference>
<feature type="compositionally biased region" description="Low complexity" evidence="1">
    <location>
        <begin position="555"/>
        <end position="564"/>
    </location>
</feature>
<proteinExistence type="predicted"/>
<keyword evidence="2" id="KW-0732">Signal</keyword>
<feature type="region of interest" description="Disordered" evidence="1">
    <location>
        <begin position="736"/>
        <end position="824"/>
    </location>
</feature>
<feature type="compositionally biased region" description="Low complexity" evidence="1">
    <location>
        <begin position="109"/>
        <end position="147"/>
    </location>
</feature>
<evidence type="ECO:0000256" key="2">
    <source>
        <dbReference type="SAM" id="SignalP"/>
    </source>
</evidence>
<feature type="compositionally biased region" description="Low complexity" evidence="1">
    <location>
        <begin position="601"/>
        <end position="614"/>
    </location>
</feature>
<name>A0AAE1LAY8_9NEOP</name>
<feature type="compositionally biased region" description="Polar residues" evidence="1">
    <location>
        <begin position="426"/>
        <end position="436"/>
    </location>
</feature>
<feature type="compositionally biased region" description="Low complexity" evidence="1">
    <location>
        <begin position="689"/>
        <end position="703"/>
    </location>
</feature>
<feature type="region of interest" description="Disordered" evidence="1">
    <location>
        <begin position="534"/>
        <end position="564"/>
    </location>
</feature>
<feature type="non-terminal residue" evidence="3">
    <location>
        <position position="1"/>
    </location>
</feature>
<comment type="caution">
    <text evidence="3">The sequence shown here is derived from an EMBL/GenBank/DDBJ whole genome shotgun (WGS) entry which is preliminary data.</text>
</comment>
<feature type="region of interest" description="Disordered" evidence="1">
    <location>
        <begin position="592"/>
        <end position="719"/>
    </location>
</feature>
<protein>
    <submittedName>
        <fullName evidence="3">ATPase PAAT</fullName>
    </submittedName>
</protein>
<dbReference type="AlphaFoldDB" id="A0AAE1LAY8"/>
<keyword evidence="4" id="KW-1185">Reference proteome</keyword>
<dbReference type="Proteomes" id="UP001219518">
    <property type="component" value="Unassembled WGS sequence"/>
</dbReference>
<feature type="region of interest" description="Disordered" evidence="1">
    <location>
        <begin position="75"/>
        <end position="160"/>
    </location>
</feature>
<feature type="chain" id="PRO_5042263403" evidence="2">
    <location>
        <begin position="19"/>
        <end position="824"/>
    </location>
</feature>
<sequence length="824" mass="86319">ACLAAITVLLGRGAPVLARAHALDDEAGVGLTGGLTVQDPPAGWPLSELRHQRSGPTWHAASTMWGAVQDVVEPEQAESRGSVRWYSATPAPPAVPRAAAAPDDDDDQQQMASHQANGWLQQQQHQQHQQQHHQQQPQQHVLTQLQHAQDGAHGPDPTISVGYSIGFAAGPDGGSGEHHATDFHRGTVQNEVVHGEGAVSYTNTLLPAGQDGQGHGQGGVVSSSVINGRPIYVPPLHQHQTFSAPAPPPGYQPLPTAQALVGGPQPGFNLVAATASPSPSPAGPVVVSTTPSYSTHTIFGSGSANSEFSLGPTQKPPKAASAVLHINDGTDFAWQDVGNGVEVSAPITPNGLRGGYRDSIPIMEDTDDAEPPAVPFEASTAAALHGGPGSAARHPPFGHAFVLGQSAAFDQTNAVFGESGRVESSAVPSSHVTDGPSSKPDPFRGFTSSSFIDFMRAYSTNTRQPHAGGGSSSSGSGHPPFPSLQGPGGDALLNTKLGQVYYIPSETPGGEPIPAVIMPLSRLRELQAALPSGKKPVYDLPPPPADGEPAFGKAPSFTDSPFKSSSFSDSPFKSSFDESVFKSPSFSDAPFKFADSPFKTSSQSDSPFKSSFGSGDHRGPGGPPPVKYRPSFGKGPSKEVFFKPHRPGAGPPHPHLSFKQQGVRFGPSGTGGVKITKSVPVYEEHQTLGKQPQHGQGQQQAQGSANEPSPALQWPPKETVEVQTYLMPIEQFDGLKSSAASLPPGHPGHHQGHQVHQGHHGPVRTQPLPPQHREVRRPAGHPGHLGHRPMRAHQPQPQGHHLPSQLESGAFAVTSSYRVRPAAG</sequence>
<evidence type="ECO:0000313" key="3">
    <source>
        <dbReference type="EMBL" id="KAK3912978.1"/>
    </source>
</evidence>
<evidence type="ECO:0000256" key="1">
    <source>
        <dbReference type="SAM" id="MobiDB-lite"/>
    </source>
</evidence>
<feature type="region of interest" description="Disordered" evidence="1">
    <location>
        <begin position="461"/>
        <end position="490"/>
    </location>
</feature>
<evidence type="ECO:0000313" key="4">
    <source>
        <dbReference type="Proteomes" id="UP001219518"/>
    </source>
</evidence>